<dbReference type="Proteomes" id="UP000248882">
    <property type="component" value="Unassembled WGS sequence"/>
</dbReference>
<evidence type="ECO:0000256" key="1">
    <source>
        <dbReference type="SAM" id="SignalP"/>
    </source>
</evidence>
<evidence type="ECO:0000313" key="2">
    <source>
        <dbReference type="EMBL" id="PZX56654.1"/>
    </source>
</evidence>
<accession>A0A2W7R8C5</accession>
<feature type="signal peptide" evidence="1">
    <location>
        <begin position="1"/>
        <end position="24"/>
    </location>
</feature>
<reference evidence="2 3" key="1">
    <citation type="submission" date="2018-06" db="EMBL/GenBank/DDBJ databases">
        <title>Genomic Encyclopedia of Archaeal and Bacterial Type Strains, Phase II (KMG-II): from individual species to whole genera.</title>
        <authorList>
            <person name="Goeker M."/>
        </authorList>
    </citation>
    <scope>NUCLEOTIDE SEQUENCE [LARGE SCALE GENOMIC DNA]</scope>
    <source>
        <strain evidence="2 3">DSM 19830</strain>
    </source>
</reference>
<dbReference type="EMBL" id="QKZT01000002">
    <property type="protein sequence ID" value="PZX56654.1"/>
    <property type="molecule type" value="Genomic_DNA"/>
</dbReference>
<protein>
    <submittedName>
        <fullName evidence="2">Uncharacterized protein</fullName>
    </submittedName>
</protein>
<proteinExistence type="predicted"/>
<keyword evidence="3" id="KW-1185">Reference proteome</keyword>
<name>A0A2W7R8C5_9BACT</name>
<sequence>MKKLLFGMAFLFGAMMFSSGDIQAGEEIPVEGEKWVCCLELREYCTDFLGGAWGDSTKKPGPFCP</sequence>
<dbReference type="OrthoDB" id="839624at2"/>
<gene>
    <name evidence="2" type="ORF">LV85_00585</name>
</gene>
<comment type="caution">
    <text evidence="2">The sequence shown here is derived from an EMBL/GenBank/DDBJ whole genome shotgun (WGS) entry which is preliminary data.</text>
</comment>
<evidence type="ECO:0000313" key="3">
    <source>
        <dbReference type="Proteomes" id="UP000248882"/>
    </source>
</evidence>
<feature type="chain" id="PRO_5016061402" evidence="1">
    <location>
        <begin position="25"/>
        <end position="65"/>
    </location>
</feature>
<keyword evidence="1" id="KW-0732">Signal</keyword>
<dbReference type="AlphaFoldDB" id="A0A2W7R8C5"/>
<dbReference type="RefSeq" id="WP_111316678.1">
    <property type="nucleotide sequence ID" value="NZ_QKZT01000002.1"/>
</dbReference>
<organism evidence="2 3">
    <name type="scientific">Algoriphagus chordae</name>
    <dbReference type="NCBI Taxonomy" id="237019"/>
    <lineage>
        <taxon>Bacteria</taxon>
        <taxon>Pseudomonadati</taxon>
        <taxon>Bacteroidota</taxon>
        <taxon>Cytophagia</taxon>
        <taxon>Cytophagales</taxon>
        <taxon>Cyclobacteriaceae</taxon>
        <taxon>Algoriphagus</taxon>
    </lineage>
</organism>